<sequence length="438" mass="48075">MQSSSQGYQGYQVQGYPYVKPVVIDVPTIDAETASKWNNLPRRPVGQSQYGQGSSRRDDLEANNVVYIDLPEAGSQVSQSMGTPGSEEASYNQTPQSSSQNRQAYQVQGYPYVRPMIIDVPTIDAETASRWNNLPRRPVGQGTSRGQGPSTSASSSQYNSQQSSSRNPLPQKDDIDDAPVVYIDLPENGSQVSQSIDTPGSDEPEFIQNTILYDPFENRRIDIPKDDARSMSSTASESTQSGRYTPQQRPPRPNYLNLQTPGSSATQSPSSASRTPGSVPGAVPPFMSKESLVYGGQGPDGFPISPIPISEFPEPPPAYTETATPRSPTTSVQEPPRTQVILPIDATAQYSPTGLPNMDRKNLTCPHCGVRVQTLVIREVGYFTHFVALLSFIIFMPFVIVVYCTDWFKHYNHYCPNCNKFIGYELPLVGRGDVVLTT</sequence>
<evidence type="ECO:0000259" key="3">
    <source>
        <dbReference type="PROSITE" id="PS51837"/>
    </source>
</evidence>
<dbReference type="SMART" id="SM00714">
    <property type="entry name" value="LITAF"/>
    <property type="match status" value="1"/>
</dbReference>
<gene>
    <name evidence="5" type="primary">LOC113508949</name>
</gene>
<feature type="region of interest" description="Disordered" evidence="1">
    <location>
        <begin position="311"/>
        <end position="335"/>
    </location>
</feature>
<dbReference type="Proteomes" id="UP000322000">
    <property type="component" value="Chromosome 3"/>
</dbReference>
<feature type="compositionally biased region" description="Low complexity" evidence="1">
    <location>
        <begin position="230"/>
        <end position="241"/>
    </location>
</feature>
<evidence type="ECO:0000256" key="2">
    <source>
        <dbReference type="SAM" id="Phobius"/>
    </source>
</evidence>
<reference evidence="5" key="1">
    <citation type="submission" date="2025-08" db="UniProtKB">
        <authorList>
            <consortium name="RefSeq"/>
        </authorList>
    </citation>
    <scope>IDENTIFICATION</scope>
</reference>
<dbReference type="AlphaFoldDB" id="A0A7E5X434"/>
<protein>
    <submittedName>
        <fullName evidence="5">Uncharacterized protein LOC113508949</fullName>
    </submittedName>
</protein>
<dbReference type="Pfam" id="PF10601">
    <property type="entry name" value="zf-LITAF-like"/>
    <property type="match status" value="1"/>
</dbReference>
<organism evidence="4 5">
    <name type="scientific">Trichoplusia ni</name>
    <name type="common">Cabbage looper</name>
    <dbReference type="NCBI Taxonomy" id="7111"/>
    <lineage>
        <taxon>Eukaryota</taxon>
        <taxon>Metazoa</taxon>
        <taxon>Ecdysozoa</taxon>
        <taxon>Arthropoda</taxon>
        <taxon>Hexapoda</taxon>
        <taxon>Insecta</taxon>
        <taxon>Pterygota</taxon>
        <taxon>Neoptera</taxon>
        <taxon>Endopterygota</taxon>
        <taxon>Lepidoptera</taxon>
        <taxon>Glossata</taxon>
        <taxon>Ditrysia</taxon>
        <taxon>Noctuoidea</taxon>
        <taxon>Noctuidae</taxon>
        <taxon>Plusiinae</taxon>
        <taxon>Trichoplusia</taxon>
    </lineage>
</organism>
<proteinExistence type="predicted"/>
<evidence type="ECO:0000313" key="5">
    <source>
        <dbReference type="RefSeq" id="XP_026747963.1"/>
    </source>
</evidence>
<evidence type="ECO:0000256" key="1">
    <source>
        <dbReference type="SAM" id="MobiDB-lite"/>
    </source>
</evidence>
<keyword evidence="2" id="KW-0472">Membrane</keyword>
<dbReference type="GeneID" id="113508949"/>
<dbReference type="OrthoDB" id="4713066at2759"/>
<dbReference type="InParanoid" id="A0A7E5X434"/>
<keyword evidence="2" id="KW-1133">Transmembrane helix</keyword>
<feature type="transmembrane region" description="Helical" evidence="2">
    <location>
        <begin position="382"/>
        <end position="404"/>
    </location>
</feature>
<feature type="compositionally biased region" description="Basic and acidic residues" evidence="1">
    <location>
        <begin position="216"/>
        <end position="229"/>
    </location>
</feature>
<feature type="domain" description="LITAF" evidence="3">
    <location>
        <begin position="345"/>
        <end position="427"/>
    </location>
</feature>
<dbReference type="KEGG" id="tnl:113508949"/>
<name>A0A7E5X434_TRINI</name>
<feature type="compositionally biased region" description="Low complexity" evidence="1">
    <location>
        <begin position="150"/>
        <end position="165"/>
    </location>
</feature>
<feature type="compositionally biased region" description="Polar residues" evidence="1">
    <location>
        <begin position="75"/>
        <end position="103"/>
    </location>
</feature>
<keyword evidence="4" id="KW-1185">Reference proteome</keyword>
<dbReference type="InterPro" id="IPR006629">
    <property type="entry name" value="LITAF"/>
</dbReference>
<feature type="region of interest" description="Disordered" evidence="1">
    <location>
        <begin position="71"/>
        <end position="103"/>
    </location>
</feature>
<feature type="compositionally biased region" description="Polar residues" evidence="1">
    <location>
        <begin position="189"/>
        <end position="198"/>
    </location>
</feature>
<evidence type="ECO:0000313" key="4">
    <source>
        <dbReference type="Proteomes" id="UP000322000"/>
    </source>
</evidence>
<dbReference type="RefSeq" id="XP_026747963.1">
    <property type="nucleotide sequence ID" value="XM_026892162.1"/>
</dbReference>
<accession>A0A7E5X434</accession>
<keyword evidence="2" id="KW-0812">Transmembrane</keyword>
<feature type="region of interest" description="Disordered" evidence="1">
    <location>
        <begin position="189"/>
        <end position="284"/>
    </location>
</feature>
<dbReference type="PROSITE" id="PS51837">
    <property type="entry name" value="LITAF"/>
    <property type="match status" value="1"/>
</dbReference>
<feature type="region of interest" description="Disordered" evidence="1">
    <location>
        <begin position="34"/>
        <end position="58"/>
    </location>
</feature>
<feature type="region of interest" description="Disordered" evidence="1">
    <location>
        <begin position="129"/>
        <end position="175"/>
    </location>
</feature>
<feature type="compositionally biased region" description="Low complexity" evidence="1">
    <location>
        <begin position="259"/>
        <end position="273"/>
    </location>
</feature>